<gene>
    <name evidence="1" type="ORF">SCUD_LOCUS9061</name>
</gene>
<dbReference type="AlphaFoldDB" id="A0A183K248"/>
<reference evidence="3" key="1">
    <citation type="submission" date="2016-06" db="UniProtKB">
        <authorList>
            <consortium name="WormBaseParasite"/>
        </authorList>
    </citation>
    <scope>IDENTIFICATION</scope>
</reference>
<name>A0A183K248_9TREM</name>
<dbReference type="Proteomes" id="UP000279833">
    <property type="component" value="Unassembled WGS sequence"/>
</dbReference>
<organism evidence="3">
    <name type="scientific">Schistosoma curassoni</name>
    <dbReference type="NCBI Taxonomy" id="6186"/>
    <lineage>
        <taxon>Eukaryota</taxon>
        <taxon>Metazoa</taxon>
        <taxon>Spiralia</taxon>
        <taxon>Lophotrochozoa</taxon>
        <taxon>Platyhelminthes</taxon>
        <taxon>Trematoda</taxon>
        <taxon>Digenea</taxon>
        <taxon>Strigeidida</taxon>
        <taxon>Schistosomatoidea</taxon>
        <taxon>Schistosomatidae</taxon>
        <taxon>Schistosoma</taxon>
    </lineage>
</organism>
<dbReference type="WBParaSite" id="SCUD_0000906101-mRNA-1">
    <property type="protein sequence ID" value="SCUD_0000906101-mRNA-1"/>
    <property type="gene ID" value="SCUD_0000906101"/>
</dbReference>
<dbReference type="EMBL" id="UZAK01033047">
    <property type="protein sequence ID" value="VDP33943.1"/>
    <property type="molecule type" value="Genomic_DNA"/>
</dbReference>
<reference evidence="1 2" key="2">
    <citation type="submission" date="2018-11" db="EMBL/GenBank/DDBJ databases">
        <authorList>
            <consortium name="Pathogen Informatics"/>
        </authorList>
    </citation>
    <scope>NUCLEOTIDE SEQUENCE [LARGE SCALE GENOMIC DNA]</scope>
    <source>
        <strain evidence="1">Dakar</strain>
        <strain evidence="2">Dakar, Senegal</strain>
    </source>
</reference>
<protein>
    <submittedName>
        <fullName evidence="3">Ovule protein</fullName>
    </submittedName>
</protein>
<evidence type="ECO:0000313" key="2">
    <source>
        <dbReference type="Proteomes" id="UP000279833"/>
    </source>
</evidence>
<accession>A0A183K248</accession>
<proteinExistence type="predicted"/>
<evidence type="ECO:0000313" key="1">
    <source>
        <dbReference type="EMBL" id="VDP33943.1"/>
    </source>
</evidence>
<sequence>MQQQMQEKKTSVEAPSEVLGLNIHKEKSKILRFNTTCTNQITLEREDLRGVKTLTYLGVKAWIGKARAVYLLLKRTTGTKTTVNQQQGQNFQYKCQDSTTV</sequence>
<evidence type="ECO:0000313" key="3">
    <source>
        <dbReference type="WBParaSite" id="SCUD_0000906101-mRNA-1"/>
    </source>
</evidence>
<keyword evidence="2" id="KW-1185">Reference proteome</keyword>